<gene>
    <name evidence="9" type="ORF">R6G80_07375</name>
</gene>
<dbReference type="EMBL" id="JAWNGC010000010">
    <property type="protein sequence ID" value="MDY5155538.1"/>
    <property type="molecule type" value="Genomic_DNA"/>
</dbReference>
<dbReference type="PROSITE" id="PS51459">
    <property type="entry name" value="FIDO"/>
    <property type="match status" value="1"/>
</dbReference>
<evidence type="ECO:0000256" key="4">
    <source>
        <dbReference type="ARBA" id="ARBA00022840"/>
    </source>
</evidence>
<evidence type="ECO:0000313" key="9">
    <source>
        <dbReference type="EMBL" id="MDY5155538.1"/>
    </source>
</evidence>
<dbReference type="Pfam" id="PF02661">
    <property type="entry name" value="Fic"/>
    <property type="match status" value="1"/>
</dbReference>
<keyword evidence="4" id="KW-0067">ATP-binding</keyword>
<evidence type="ECO:0000256" key="3">
    <source>
        <dbReference type="ARBA" id="ARBA00022741"/>
    </source>
</evidence>
<dbReference type="AlphaFoldDB" id="A0AAW9HNP4"/>
<feature type="domain" description="Fido" evidence="8">
    <location>
        <begin position="53"/>
        <end position="193"/>
    </location>
</feature>
<reference evidence="9" key="1">
    <citation type="submission" date="2023-10" db="EMBL/GenBank/DDBJ databases">
        <title>Whole Genome based description of the genera Actinobaculum and Actinotignum reveals a complex phylogenetic relationship within the species included in the genus Actinotignum.</title>
        <authorList>
            <person name="Jensen C.S."/>
            <person name="Dargis R."/>
            <person name="Kemp M."/>
            <person name="Christensen J.J."/>
        </authorList>
    </citation>
    <scope>NUCLEOTIDE SEQUENCE</scope>
    <source>
        <strain evidence="9">SLA_B511</strain>
    </source>
</reference>
<evidence type="ECO:0000256" key="1">
    <source>
        <dbReference type="ARBA" id="ARBA00022679"/>
    </source>
</evidence>
<keyword evidence="2" id="KW-0548">Nucleotidyltransferase</keyword>
<proteinExistence type="predicted"/>
<dbReference type="RefSeq" id="WP_320756704.1">
    <property type="nucleotide sequence ID" value="NZ_JAWNGC010000010.1"/>
</dbReference>
<comment type="catalytic activity">
    <reaction evidence="7">
        <text>L-tyrosyl-[protein] + ATP = O-(5'-adenylyl)-L-tyrosyl-[protein] + diphosphate</text>
        <dbReference type="Rhea" id="RHEA:54288"/>
        <dbReference type="Rhea" id="RHEA-COMP:10136"/>
        <dbReference type="Rhea" id="RHEA-COMP:13846"/>
        <dbReference type="ChEBI" id="CHEBI:30616"/>
        <dbReference type="ChEBI" id="CHEBI:33019"/>
        <dbReference type="ChEBI" id="CHEBI:46858"/>
        <dbReference type="ChEBI" id="CHEBI:83624"/>
        <dbReference type="EC" id="2.7.7.108"/>
    </reaction>
</comment>
<accession>A0AAW9HNP4</accession>
<organism evidence="9 10">
    <name type="scientific">Actinotignum urinale</name>
    <dbReference type="NCBI Taxonomy" id="190146"/>
    <lineage>
        <taxon>Bacteria</taxon>
        <taxon>Bacillati</taxon>
        <taxon>Actinomycetota</taxon>
        <taxon>Actinomycetes</taxon>
        <taxon>Actinomycetales</taxon>
        <taxon>Actinomycetaceae</taxon>
        <taxon>Actinotignum</taxon>
    </lineage>
</organism>
<evidence type="ECO:0000313" key="10">
    <source>
        <dbReference type="Proteomes" id="UP001281731"/>
    </source>
</evidence>
<dbReference type="GO" id="GO:0005524">
    <property type="term" value="F:ATP binding"/>
    <property type="evidence" value="ECO:0007669"/>
    <property type="project" value="UniProtKB-KW"/>
</dbReference>
<name>A0AAW9HNP4_9ACTO</name>
<evidence type="ECO:0000256" key="6">
    <source>
        <dbReference type="ARBA" id="ARBA00047939"/>
    </source>
</evidence>
<dbReference type="GO" id="GO:0051302">
    <property type="term" value="P:regulation of cell division"/>
    <property type="evidence" value="ECO:0007669"/>
    <property type="project" value="TreeGrafter"/>
</dbReference>
<dbReference type="Gene3D" id="1.10.3290.10">
    <property type="entry name" value="Fido-like domain"/>
    <property type="match status" value="1"/>
</dbReference>
<sequence>MDNWNSYFYPGTQTLRNKLDIYDADQLLVAEYTLTQTRETLLKNHDVYIPQTFDFEHLKAIHHSLFQDVYEWAGCLRTVDIYKGHGCFASLTGFRPETYMNDVHTMVTSTPWKQLGTTAIAEKLATIFAYVNQAHPFREGNGRASKVFMLDVAAYAGMPLDYSRVDQITWNNASMLSGPDLYSYEPVPDSLYPIFVTILTPVSQRMLAQDDIKTAFNTKLEVIKQRNNTKTPVVKHDRKPGRLC</sequence>
<dbReference type="PANTHER" id="PTHR39560">
    <property type="entry name" value="PROTEIN ADENYLYLTRANSFERASE FIC-RELATED"/>
    <property type="match status" value="1"/>
</dbReference>
<evidence type="ECO:0000259" key="8">
    <source>
        <dbReference type="PROSITE" id="PS51459"/>
    </source>
</evidence>
<evidence type="ECO:0000256" key="2">
    <source>
        <dbReference type="ARBA" id="ARBA00022695"/>
    </source>
</evidence>
<evidence type="ECO:0000256" key="7">
    <source>
        <dbReference type="ARBA" id="ARBA00048696"/>
    </source>
</evidence>
<dbReference type="PANTHER" id="PTHR39560:SF1">
    <property type="entry name" value="PROTEIN ADENYLYLTRANSFERASE FIC-RELATED"/>
    <property type="match status" value="1"/>
</dbReference>
<dbReference type="InterPro" id="IPR036597">
    <property type="entry name" value="Fido-like_dom_sf"/>
</dbReference>
<comment type="caution">
    <text evidence="9">The sequence shown here is derived from an EMBL/GenBank/DDBJ whole genome shotgun (WGS) entry which is preliminary data.</text>
</comment>
<dbReference type="SUPFAM" id="SSF140931">
    <property type="entry name" value="Fic-like"/>
    <property type="match status" value="1"/>
</dbReference>
<dbReference type="GO" id="GO:0070733">
    <property type="term" value="F:AMPylase activity"/>
    <property type="evidence" value="ECO:0007669"/>
    <property type="project" value="UniProtKB-EC"/>
</dbReference>
<dbReference type="EC" id="2.7.7.108" evidence="5"/>
<keyword evidence="3" id="KW-0547">Nucleotide-binding</keyword>
<comment type="catalytic activity">
    <reaction evidence="6">
        <text>L-threonyl-[protein] + ATP = 3-O-(5'-adenylyl)-L-threonyl-[protein] + diphosphate</text>
        <dbReference type="Rhea" id="RHEA:54292"/>
        <dbReference type="Rhea" id="RHEA-COMP:11060"/>
        <dbReference type="Rhea" id="RHEA-COMP:13847"/>
        <dbReference type="ChEBI" id="CHEBI:30013"/>
        <dbReference type="ChEBI" id="CHEBI:30616"/>
        <dbReference type="ChEBI" id="CHEBI:33019"/>
        <dbReference type="ChEBI" id="CHEBI:138113"/>
        <dbReference type="EC" id="2.7.7.108"/>
    </reaction>
</comment>
<dbReference type="Proteomes" id="UP001281731">
    <property type="component" value="Unassembled WGS sequence"/>
</dbReference>
<protein>
    <recommendedName>
        <fullName evidence="5">protein adenylyltransferase</fullName>
        <ecNumber evidence="5">2.7.7.108</ecNumber>
    </recommendedName>
</protein>
<keyword evidence="1" id="KW-0808">Transferase</keyword>
<evidence type="ECO:0000256" key="5">
    <source>
        <dbReference type="ARBA" id="ARBA00034531"/>
    </source>
</evidence>
<dbReference type="InterPro" id="IPR003812">
    <property type="entry name" value="Fido"/>
</dbReference>